<organism evidence="2 3">
    <name type="scientific">Zasmidium cellare</name>
    <name type="common">Wine cellar mold</name>
    <name type="synonym">Racodium cellare</name>
    <dbReference type="NCBI Taxonomy" id="395010"/>
    <lineage>
        <taxon>Eukaryota</taxon>
        <taxon>Fungi</taxon>
        <taxon>Dikarya</taxon>
        <taxon>Ascomycota</taxon>
        <taxon>Pezizomycotina</taxon>
        <taxon>Dothideomycetes</taxon>
        <taxon>Dothideomycetidae</taxon>
        <taxon>Mycosphaerellales</taxon>
        <taxon>Mycosphaerellaceae</taxon>
        <taxon>Zasmidium</taxon>
    </lineage>
</organism>
<dbReference type="EMBL" id="JAXOVC010000009">
    <property type="protein sequence ID" value="KAK4497448.1"/>
    <property type="molecule type" value="Genomic_DNA"/>
</dbReference>
<protein>
    <submittedName>
        <fullName evidence="2">Uncharacterized protein</fullName>
    </submittedName>
</protein>
<sequence length="233" mass="26776">MQSTSAPAEPTVTDSSHDQAHKTGFLDLPQELRDHIYSLLCPRLSIKRGRDQVGLRHERFHDKWENFITISLTGVCHTIRQDVLRAFWSSRPVLASCRVLMEDMTRDRSEDYLRYIKHLRLRAANNFAVDGEYVAVMFGVSEKDDGFHVLLEREPNTGVMRLGGCQHYTSEEREMIAENIQVKAQPYMKKAEQVLNERGCITLEAIRIIAEIHEPISYWGNGEAVVHGRDALR</sequence>
<comment type="caution">
    <text evidence="2">The sequence shown here is derived from an EMBL/GenBank/DDBJ whole genome shotgun (WGS) entry which is preliminary data.</text>
</comment>
<evidence type="ECO:0000313" key="3">
    <source>
        <dbReference type="Proteomes" id="UP001305779"/>
    </source>
</evidence>
<gene>
    <name evidence="2" type="ORF">PRZ48_011899</name>
</gene>
<keyword evidence="3" id="KW-1185">Reference proteome</keyword>
<feature type="region of interest" description="Disordered" evidence="1">
    <location>
        <begin position="1"/>
        <end position="20"/>
    </location>
</feature>
<name>A0ABR0E7M9_ZASCE</name>
<evidence type="ECO:0000313" key="2">
    <source>
        <dbReference type="EMBL" id="KAK4497448.1"/>
    </source>
</evidence>
<accession>A0ABR0E7M9</accession>
<dbReference type="Proteomes" id="UP001305779">
    <property type="component" value="Unassembled WGS sequence"/>
</dbReference>
<reference evidence="2 3" key="1">
    <citation type="journal article" date="2023" name="G3 (Bethesda)">
        <title>A chromosome-level genome assembly of Zasmidium syzygii isolated from banana leaves.</title>
        <authorList>
            <person name="van Westerhoven A.C."/>
            <person name="Mehrabi R."/>
            <person name="Talebi R."/>
            <person name="Steentjes M.B.F."/>
            <person name="Corcolon B."/>
            <person name="Chong P.A."/>
            <person name="Kema G.H.J."/>
            <person name="Seidl M.F."/>
        </authorList>
    </citation>
    <scope>NUCLEOTIDE SEQUENCE [LARGE SCALE GENOMIC DNA]</scope>
    <source>
        <strain evidence="2 3">P124</strain>
    </source>
</reference>
<proteinExistence type="predicted"/>
<evidence type="ECO:0000256" key="1">
    <source>
        <dbReference type="SAM" id="MobiDB-lite"/>
    </source>
</evidence>